<comment type="similarity">
    <text evidence="4">Belongs to the eukaryotic/archaeal RNase P protein component 4 family.</text>
</comment>
<dbReference type="InterPro" id="IPR007175">
    <property type="entry name" value="Rpr2/Snm1/Rpp21"/>
</dbReference>
<proteinExistence type="inferred from homology"/>
<accession>A0ABR2K564</accession>
<keyword evidence="3" id="KW-0862">Zinc</keyword>
<evidence type="ECO:0000256" key="4">
    <source>
        <dbReference type="ARBA" id="ARBA00038402"/>
    </source>
</evidence>
<reference evidence="5 6" key="1">
    <citation type="submission" date="2024-04" db="EMBL/GenBank/DDBJ databases">
        <title>Tritrichomonas musculus Genome.</title>
        <authorList>
            <person name="Alves-Ferreira E."/>
            <person name="Grigg M."/>
            <person name="Lorenzi H."/>
            <person name="Galac M."/>
        </authorList>
    </citation>
    <scope>NUCLEOTIDE SEQUENCE [LARGE SCALE GENOMIC DNA]</scope>
    <source>
        <strain evidence="5 6">EAF2021</strain>
    </source>
</reference>
<keyword evidence="6" id="KW-1185">Reference proteome</keyword>
<evidence type="ECO:0000256" key="2">
    <source>
        <dbReference type="ARBA" id="ARBA00022723"/>
    </source>
</evidence>
<organism evidence="5 6">
    <name type="scientific">Tritrichomonas musculus</name>
    <dbReference type="NCBI Taxonomy" id="1915356"/>
    <lineage>
        <taxon>Eukaryota</taxon>
        <taxon>Metamonada</taxon>
        <taxon>Parabasalia</taxon>
        <taxon>Tritrichomonadida</taxon>
        <taxon>Tritrichomonadidae</taxon>
        <taxon>Tritrichomonas</taxon>
    </lineage>
</organism>
<dbReference type="PANTHER" id="PTHR14742:SF0">
    <property type="entry name" value="RIBONUCLEASE P PROTEIN SUBUNIT P21"/>
    <property type="match status" value="1"/>
</dbReference>
<dbReference type="Proteomes" id="UP001470230">
    <property type="component" value="Unassembled WGS sequence"/>
</dbReference>
<dbReference type="EMBL" id="JAPFFF010000007">
    <property type="protein sequence ID" value="KAK8886018.1"/>
    <property type="molecule type" value="Genomic_DNA"/>
</dbReference>
<dbReference type="Gene3D" id="6.20.50.20">
    <property type="match status" value="1"/>
</dbReference>
<gene>
    <name evidence="5" type="ORF">M9Y10_041477</name>
</gene>
<protein>
    <submittedName>
        <fullName evidence="5">Rnp4p</fullName>
    </submittedName>
</protein>
<sequence>MDDENNIQYYWDLAIASQKISPQLSKSLIYEMLDSIKAADKPIPEYFKKLFCYKCFTIFEFGTNARITIRATKKHPNMKMIEYRCLNCQNIQRINAQRIKKLNEKEDTLPEDEIKTEKQTMEKKVQQKRKLFTSIFS</sequence>
<comment type="caution">
    <text evidence="5">The sequence shown here is derived from an EMBL/GenBank/DDBJ whole genome shotgun (WGS) entry which is preliminary data.</text>
</comment>
<evidence type="ECO:0000256" key="3">
    <source>
        <dbReference type="ARBA" id="ARBA00022833"/>
    </source>
</evidence>
<evidence type="ECO:0000256" key="1">
    <source>
        <dbReference type="ARBA" id="ARBA00022694"/>
    </source>
</evidence>
<keyword evidence="1" id="KW-0819">tRNA processing</keyword>
<evidence type="ECO:0000313" key="6">
    <source>
        <dbReference type="Proteomes" id="UP001470230"/>
    </source>
</evidence>
<dbReference type="Pfam" id="PF04032">
    <property type="entry name" value="Rpr2"/>
    <property type="match status" value="1"/>
</dbReference>
<keyword evidence="2" id="KW-0479">Metal-binding</keyword>
<evidence type="ECO:0000313" key="5">
    <source>
        <dbReference type="EMBL" id="KAK8886018.1"/>
    </source>
</evidence>
<name>A0ABR2K564_9EUKA</name>
<dbReference type="PANTHER" id="PTHR14742">
    <property type="entry name" value="RIBONUCLEASE P SUBUNIT P21"/>
    <property type="match status" value="1"/>
</dbReference>